<dbReference type="Proteomes" id="UP000287876">
    <property type="component" value="Segment"/>
</dbReference>
<evidence type="ECO:0000313" key="2">
    <source>
        <dbReference type="Proteomes" id="UP000287876"/>
    </source>
</evidence>
<name>A0A3S9UAW7_9CAUD</name>
<proteinExistence type="predicted"/>
<reference evidence="1 2" key="1">
    <citation type="submission" date="2018-12" db="EMBL/GenBank/DDBJ databases">
        <authorList>
            <person name="Betsko A.J."/>
            <person name="Stoner T.H."/>
            <person name="Garlena R.A."/>
            <person name="Russell D.A."/>
            <person name="Pope W.H."/>
            <person name="Jacobs-Sera D."/>
            <person name="Hatfull G.F."/>
        </authorList>
    </citation>
    <scope>NUCLEOTIDE SEQUENCE [LARGE SCALE GENOMIC DNA]</scope>
</reference>
<organism evidence="1 2">
    <name type="scientific">Mycobacterium phage Duke13</name>
    <dbReference type="NCBI Taxonomy" id="2499038"/>
    <lineage>
        <taxon>Viruses</taxon>
        <taxon>Duplodnaviria</taxon>
        <taxon>Heunggongvirae</taxon>
        <taxon>Uroviricota</taxon>
        <taxon>Caudoviricetes</taxon>
        <taxon>Omegavirus</taxon>
        <taxon>Omegavirus baka</taxon>
    </lineage>
</organism>
<gene>
    <name evidence="1" type="primary">86</name>
    <name evidence="1" type="ORF">PBI_DUKE13_86</name>
</gene>
<dbReference type="EMBL" id="MK279849">
    <property type="protein sequence ID" value="AZS07426.1"/>
    <property type="molecule type" value="Genomic_DNA"/>
</dbReference>
<accession>A0A3S9UAW7</accession>
<protein>
    <recommendedName>
        <fullName evidence="3">Helix-turn-helix DNA binding domain protein</fullName>
    </recommendedName>
</protein>
<evidence type="ECO:0000313" key="1">
    <source>
        <dbReference type="EMBL" id="AZS07426.1"/>
    </source>
</evidence>
<sequence length="170" mass="18948">MDLQFHRNLGGPMGYMQRTTLRLLGDMPNSGYAVIPTALIRDGKLTSDARMVGAYLLSLEDGWDVSQRSIAAGLGWPTNSKRVGNAMKLLIQSGWLRHNEYKHGDRIYKHEYVMHRARRVCAPSACAVGSTPYKRPSYAVKSTMPIKYQREADGLAIPSSGIPVRQDPWG</sequence>
<evidence type="ECO:0008006" key="3">
    <source>
        <dbReference type="Google" id="ProtNLM"/>
    </source>
</evidence>